<accession>T1ATH4</accession>
<protein>
    <submittedName>
        <fullName evidence="1">CoA synthetase (ADP-forming) beta subunit / acetyl-CoA synthetase (ADP-forming) beta subunit</fullName>
    </submittedName>
</protein>
<dbReference type="SUPFAM" id="SSF56059">
    <property type="entry name" value="Glutathione synthetase ATP-binding domain-like"/>
    <property type="match status" value="1"/>
</dbReference>
<dbReference type="Gene3D" id="3.30.470.20">
    <property type="entry name" value="ATP-grasp fold, B domain"/>
    <property type="match status" value="1"/>
</dbReference>
<dbReference type="AlphaFoldDB" id="T1ATH4"/>
<sequence>MLPQGVEFIIGVVRDSTFGHVIMLGAGGVYTELYHDVAFRKIPISQADASEMLEEIKSSRFCTGFRGIKVNCAALKQLLVSVSNLVSQGKHGIETMDLNPVIVTSEDALVADAKMSVKTGRSE</sequence>
<dbReference type="PANTHER" id="PTHR42793">
    <property type="entry name" value="COA BINDING DOMAIN CONTAINING PROTEIN"/>
    <property type="match status" value="1"/>
</dbReference>
<proteinExistence type="predicted"/>
<dbReference type="Pfam" id="PF13549">
    <property type="entry name" value="ATP-grasp_5"/>
    <property type="match status" value="1"/>
</dbReference>
<evidence type="ECO:0000313" key="1">
    <source>
        <dbReference type="EMBL" id="EQD63881.1"/>
    </source>
</evidence>
<gene>
    <name evidence="1" type="ORF">B1B_06808</name>
</gene>
<dbReference type="PANTHER" id="PTHR42793:SF1">
    <property type="entry name" value="PEPTIDYL-LYSINE N-ACETYLTRANSFERASE PATZ"/>
    <property type="match status" value="1"/>
</dbReference>
<name>T1ATH4_9ZZZZ</name>
<organism evidence="1">
    <name type="scientific">mine drainage metagenome</name>
    <dbReference type="NCBI Taxonomy" id="410659"/>
    <lineage>
        <taxon>unclassified sequences</taxon>
        <taxon>metagenomes</taxon>
        <taxon>ecological metagenomes</taxon>
    </lineage>
</organism>
<reference evidence="1" key="2">
    <citation type="journal article" date="2014" name="ISME J.">
        <title>Microbial stratification in low pH oxic and suboxic macroscopic growths along an acid mine drainage.</title>
        <authorList>
            <person name="Mendez-Garcia C."/>
            <person name="Mesa V."/>
            <person name="Sprenger R.R."/>
            <person name="Richter M."/>
            <person name="Diez M.S."/>
            <person name="Solano J."/>
            <person name="Bargiela R."/>
            <person name="Golyshina O.V."/>
            <person name="Manteca A."/>
            <person name="Ramos J.L."/>
            <person name="Gallego J.R."/>
            <person name="Llorente I."/>
            <person name="Martins Dos Santos V.A."/>
            <person name="Jensen O.N."/>
            <person name="Pelaez A.I."/>
            <person name="Sanchez J."/>
            <person name="Ferrer M."/>
        </authorList>
    </citation>
    <scope>NUCLEOTIDE SEQUENCE</scope>
</reference>
<comment type="caution">
    <text evidence="1">The sequence shown here is derived from an EMBL/GenBank/DDBJ whole genome shotgun (WGS) entry which is preliminary data.</text>
</comment>
<dbReference type="EMBL" id="AUZY01004325">
    <property type="protein sequence ID" value="EQD63881.1"/>
    <property type="molecule type" value="Genomic_DNA"/>
</dbReference>
<reference evidence="1" key="1">
    <citation type="submission" date="2013-08" db="EMBL/GenBank/DDBJ databases">
        <authorList>
            <person name="Mendez C."/>
            <person name="Richter M."/>
            <person name="Ferrer M."/>
            <person name="Sanchez J."/>
        </authorList>
    </citation>
    <scope>NUCLEOTIDE SEQUENCE</scope>
</reference>